<dbReference type="Pfam" id="PF02470">
    <property type="entry name" value="MlaD"/>
    <property type="match status" value="1"/>
</dbReference>
<feature type="chain" id="PRO_5047197854" evidence="1">
    <location>
        <begin position="21"/>
        <end position="334"/>
    </location>
</feature>
<proteinExistence type="predicted"/>
<keyword evidence="4" id="KW-1185">Reference proteome</keyword>
<dbReference type="EMBL" id="AP022606">
    <property type="protein sequence ID" value="BBZ10058.1"/>
    <property type="molecule type" value="Genomic_DNA"/>
</dbReference>
<feature type="domain" description="Mce/MlaD" evidence="2">
    <location>
        <begin position="41"/>
        <end position="117"/>
    </location>
</feature>
<dbReference type="PANTHER" id="PTHR33371">
    <property type="entry name" value="INTERMEMBRANE PHOSPHOLIPID TRANSPORT SYSTEM BINDING PROTEIN MLAD-RELATED"/>
    <property type="match status" value="1"/>
</dbReference>
<feature type="signal peptide" evidence="1">
    <location>
        <begin position="1"/>
        <end position="20"/>
    </location>
</feature>
<dbReference type="Proteomes" id="UP000467379">
    <property type="component" value="Chromosome"/>
</dbReference>
<dbReference type="InterPro" id="IPR052336">
    <property type="entry name" value="MlaD_Phospholipid_Transporter"/>
</dbReference>
<organism evidence="3 4">
    <name type="scientific">Mycobacterium branderi</name>
    <dbReference type="NCBI Taxonomy" id="43348"/>
    <lineage>
        <taxon>Bacteria</taxon>
        <taxon>Bacillati</taxon>
        <taxon>Actinomycetota</taxon>
        <taxon>Actinomycetes</taxon>
        <taxon>Mycobacteriales</taxon>
        <taxon>Mycobacteriaceae</taxon>
        <taxon>Mycobacterium</taxon>
    </lineage>
</organism>
<dbReference type="PROSITE" id="PS51257">
    <property type="entry name" value="PROKAR_LIPOPROTEIN"/>
    <property type="match status" value="1"/>
</dbReference>
<reference evidence="3 4" key="1">
    <citation type="journal article" date="2019" name="Emerg. Microbes Infect.">
        <title>Comprehensive subspecies identification of 175 nontuberculous mycobacteria species based on 7547 genomic profiles.</title>
        <authorList>
            <person name="Matsumoto Y."/>
            <person name="Kinjo T."/>
            <person name="Motooka D."/>
            <person name="Nabeya D."/>
            <person name="Jung N."/>
            <person name="Uechi K."/>
            <person name="Horii T."/>
            <person name="Iida T."/>
            <person name="Fujita J."/>
            <person name="Nakamura S."/>
        </authorList>
    </citation>
    <scope>NUCLEOTIDE SEQUENCE [LARGE SCALE GENOMIC DNA]</scope>
    <source>
        <strain evidence="3 4">JCM 12687</strain>
    </source>
</reference>
<protein>
    <submittedName>
        <fullName evidence="3">Mce family protein</fullName>
    </submittedName>
</protein>
<evidence type="ECO:0000313" key="3">
    <source>
        <dbReference type="EMBL" id="BBZ10058.1"/>
    </source>
</evidence>
<sequence length="334" mass="35758">MRLRLQAVIWAMVCGLGATGCSSLDALSVDALPVPGHTYGDGYDIVAEFANVLNLPDRAKVVMDGTTVGEVSKVAVAGTHVDVTARIQEGVEVPSNTSAVLQQATVLGDIYLALEPPVGGAAPTRPLAAGERIPLRQTISPPQLEDTIANLANFIGSGSIQRGQNTLVRLNRITPPQDEVRRVVSQVTTDLNQLSDNVGTVDDMLTGLEQTSNASARWAPQLSFWFTPQGVRGFQRSTVVSREIGNLLPSVGTIYSSGYYMVPAFSSLADAMTAVQGSKQAVEAEYPRWRRFILDYFLPQQKNPAINITSIVGPDGRELSGNVEQVLRMLGAVP</sequence>
<name>A0ABM7KFU0_9MYCO</name>
<evidence type="ECO:0000313" key="4">
    <source>
        <dbReference type="Proteomes" id="UP000467379"/>
    </source>
</evidence>
<dbReference type="InterPro" id="IPR003399">
    <property type="entry name" value="Mce/MlaD"/>
</dbReference>
<evidence type="ECO:0000259" key="2">
    <source>
        <dbReference type="Pfam" id="PF02470"/>
    </source>
</evidence>
<accession>A0ABM7KFU0</accession>
<evidence type="ECO:0000256" key="1">
    <source>
        <dbReference type="SAM" id="SignalP"/>
    </source>
</evidence>
<keyword evidence="1" id="KW-0732">Signal</keyword>
<dbReference type="PANTHER" id="PTHR33371:SF4">
    <property type="entry name" value="INTERMEMBRANE PHOSPHOLIPID TRANSPORT SYSTEM BINDING PROTEIN MLAD"/>
    <property type="match status" value="1"/>
</dbReference>
<gene>
    <name evidence="3" type="ORF">MBRA_02530</name>
</gene>